<keyword evidence="8" id="KW-1185">Reference proteome</keyword>
<protein>
    <submittedName>
        <fullName evidence="7">Efflux RND transporter periplasmic adaptor subunit</fullName>
    </submittedName>
</protein>
<dbReference type="Pfam" id="PF25973">
    <property type="entry name" value="BSH_CzcB"/>
    <property type="match status" value="1"/>
</dbReference>
<keyword evidence="2" id="KW-0813">Transport</keyword>
<evidence type="ECO:0000313" key="8">
    <source>
        <dbReference type="Proteomes" id="UP001482231"/>
    </source>
</evidence>
<dbReference type="InterPro" id="IPR006143">
    <property type="entry name" value="RND_pump_MFP"/>
</dbReference>
<feature type="coiled-coil region" evidence="3">
    <location>
        <begin position="129"/>
        <end position="190"/>
    </location>
</feature>
<evidence type="ECO:0000259" key="5">
    <source>
        <dbReference type="Pfam" id="PF25967"/>
    </source>
</evidence>
<name>A0ABV0EDZ2_9BURK</name>
<dbReference type="PANTHER" id="PTHR30097:SF4">
    <property type="entry name" value="SLR6042 PROTEIN"/>
    <property type="match status" value="1"/>
</dbReference>
<dbReference type="Gene3D" id="2.40.30.170">
    <property type="match status" value="1"/>
</dbReference>
<keyword evidence="3" id="KW-0175">Coiled coil</keyword>
<dbReference type="InterPro" id="IPR058792">
    <property type="entry name" value="Beta-barrel_RND_2"/>
</dbReference>
<feature type="domain" description="CzcB-like barrel-sandwich hybrid" evidence="6">
    <location>
        <begin position="88"/>
        <end position="225"/>
    </location>
</feature>
<organism evidence="7 8">
    <name type="scientific">Thiobacter aerophilum</name>
    <dbReference type="NCBI Taxonomy" id="3121275"/>
    <lineage>
        <taxon>Bacteria</taxon>
        <taxon>Pseudomonadati</taxon>
        <taxon>Pseudomonadota</taxon>
        <taxon>Betaproteobacteria</taxon>
        <taxon>Burkholderiales</taxon>
        <taxon>Thiobacteraceae</taxon>
        <taxon>Thiobacter</taxon>
    </lineage>
</organism>
<proteinExistence type="inferred from homology"/>
<dbReference type="Gene3D" id="1.10.287.470">
    <property type="entry name" value="Helix hairpin bin"/>
    <property type="match status" value="1"/>
</dbReference>
<dbReference type="Gene3D" id="2.40.50.100">
    <property type="match status" value="1"/>
</dbReference>
<dbReference type="SUPFAM" id="SSF111369">
    <property type="entry name" value="HlyD-like secretion proteins"/>
    <property type="match status" value="1"/>
</dbReference>
<reference evidence="7 8" key="1">
    <citation type="submission" date="2024-02" db="EMBL/GenBank/DDBJ databases">
        <title>New thermophilic sulfur-oxidizing bacteria from a hot springs of the Uzon caldera (Kamchatka, Russia).</title>
        <authorList>
            <person name="Dukat A.M."/>
            <person name="Elcheninov A.G."/>
            <person name="Frolov E.N."/>
        </authorList>
    </citation>
    <scope>NUCLEOTIDE SEQUENCE [LARGE SCALE GENOMIC DNA]</scope>
    <source>
        <strain evidence="7 8">AK1</strain>
    </source>
</reference>
<evidence type="ECO:0000259" key="4">
    <source>
        <dbReference type="Pfam" id="PF25954"/>
    </source>
</evidence>
<accession>A0ABV0EDZ2</accession>
<gene>
    <name evidence="7" type="ORF">V6E02_06630</name>
</gene>
<comment type="caution">
    <text evidence="7">The sequence shown here is derived from an EMBL/GenBank/DDBJ whole genome shotgun (WGS) entry which is preliminary data.</text>
</comment>
<feature type="domain" description="CusB-like beta-barrel" evidence="4">
    <location>
        <begin position="239"/>
        <end position="314"/>
    </location>
</feature>
<dbReference type="Pfam" id="PF25967">
    <property type="entry name" value="RND-MFP_C"/>
    <property type="match status" value="1"/>
</dbReference>
<dbReference type="PANTHER" id="PTHR30097">
    <property type="entry name" value="CATION EFFLUX SYSTEM PROTEIN CUSB"/>
    <property type="match status" value="1"/>
</dbReference>
<dbReference type="RefSeq" id="WP_347307993.1">
    <property type="nucleotide sequence ID" value="NZ_JBAJEX010000004.1"/>
</dbReference>
<dbReference type="InterPro" id="IPR058647">
    <property type="entry name" value="BSH_CzcB-like"/>
</dbReference>
<evidence type="ECO:0000313" key="7">
    <source>
        <dbReference type="EMBL" id="MEO1766883.1"/>
    </source>
</evidence>
<dbReference type="InterPro" id="IPR051909">
    <property type="entry name" value="MFP_Cation_Efflux"/>
</dbReference>
<evidence type="ECO:0000256" key="3">
    <source>
        <dbReference type="SAM" id="Coils"/>
    </source>
</evidence>
<evidence type="ECO:0000259" key="6">
    <source>
        <dbReference type="Pfam" id="PF25973"/>
    </source>
</evidence>
<evidence type="ECO:0000256" key="2">
    <source>
        <dbReference type="ARBA" id="ARBA00022448"/>
    </source>
</evidence>
<dbReference type="Gene3D" id="2.40.420.20">
    <property type="match status" value="1"/>
</dbReference>
<dbReference type="Proteomes" id="UP001482231">
    <property type="component" value="Unassembled WGS sequence"/>
</dbReference>
<comment type="similarity">
    <text evidence="1">Belongs to the membrane fusion protein (MFP) (TC 8.A.1) family.</text>
</comment>
<dbReference type="InterPro" id="IPR058627">
    <property type="entry name" value="MdtA-like_C"/>
</dbReference>
<evidence type="ECO:0000256" key="1">
    <source>
        <dbReference type="ARBA" id="ARBA00009477"/>
    </source>
</evidence>
<dbReference type="CDD" id="cd06850">
    <property type="entry name" value="biotinyl_domain"/>
    <property type="match status" value="1"/>
</dbReference>
<feature type="domain" description="Multidrug resistance protein MdtA-like C-terminal permuted SH3" evidence="5">
    <location>
        <begin position="320"/>
        <end position="378"/>
    </location>
</feature>
<dbReference type="NCBIfam" id="TIGR01730">
    <property type="entry name" value="RND_mfp"/>
    <property type="match status" value="1"/>
</dbReference>
<dbReference type="EMBL" id="JBAJEX010000004">
    <property type="protein sequence ID" value="MEO1766883.1"/>
    <property type="molecule type" value="Genomic_DNA"/>
</dbReference>
<dbReference type="Pfam" id="PF25954">
    <property type="entry name" value="Beta-barrel_RND_2"/>
    <property type="match status" value="1"/>
</dbReference>
<sequence length="388" mass="41233">MMGAIRFDKRLLLVLSLVAAAVAATRWWQRRPETPAPAPPAQLAHSPNILRFAPDAPQLAYLRIQPVTMVAAPASPPLPARIVYDEDRTARVTTPVAGRVIAILVQVGDRVAAGQPLAWVDAPEYGSAVADAAKARADLQQKRAAYERAKTLFDGQVLAAKDLEAAAADLAQAQAEAQRTALRLANLSQGAHGVTRDGERLSLRAPIAGVVAERQINPGAEIRPDGPGPQFVVTDPSHLWLAIDLPEQLLGKARVGQRVDLEVDAFTGETFHARIASIGVALDPATRRVPVRCVLPNPDGRLKPEMFARASLIADGAPPVVRVPNTALVVTGLDYFVFVETAPGVLQKRRVTIASQDRDYAIVAAGLTAGERIVTSGALLINSELTGG</sequence>